<reference evidence="4 5" key="1">
    <citation type="journal article" date="2019" name="Appl. Environ. Microbiol.">
        <title>Clostridium scindens ATCC 35704: integration of nutritional requirements, the complete genome sequence, and global transcriptional responses to bile acids.</title>
        <authorList>
            <person name="Devendran S."/>
            <person name="Shrestha R."/>
            <person name="Alves J.M.P."/>
            <person name="Wolf P.G."/>
            <person name="Ly L."/>
            <person name="Hernandez A.G."/>
            <person name="Mendez-Garcia C."/>
            <person name="Inboden A."/>
            <person name="Wiley J."/>
            <person name="Paul O."/>
            <person name="Allen A."/>
            <person name="Springer E."/>
            <person name="Wright C.L."/>
            <person name="Fields C.J."/>
            <person name="Daniel S.L."/>
            <person name="Ridlon J.M."/>
        </authorList>
    </citation>
    <scope>NUCLEOTIDE SEQUENCE [LARGE SCALE GENOMIC DNA]</scope>
    <source>
        <strain evidence="4 5">ATCC 35704</strain>
    </source>
</reference>
<organism evidence="4 5">
    <name type="scientific">Clostridium scindens (strain ATCC 35704 / DSM 5676 / VPI 13733 / 19)</name>
    <dbReference type="NCBI Taxonomy" id="411468"/>
    <lineage>
        <taxon>Bacteria</taxon>
        <taxon>Bacillati</taxon>
        <taxon>Bacillota</taxon>
        <taxon>Clostridia</taxon>
        <taxon>Lachnospirales</taxon>
        <taxon>Lachnospiraceae</taxon>
    </lineage>
</organism>
<evidence type="ECO:0000313" key="5">
    <source>
        <dbReference type="Proteomes" id="UP000289664"/>
    </source>
</evidence>
<accession>B0NFN3</accession>
<dbReference type="STRING" id="411468.CLOSCI_02278"/>
<keyword evidence="2" id="KW-0288">FMN</keyword>
<dbReference type="Gene3D" id="3.40.50.360">
    <property type="match status" value="1"/>
</dbReference>
<keyword evidence="1" id="KW-0285">Flavoprotein</keyword>
<dbReference type="InterPro" id="IPR005025">
    <property type="entry name" value="FMN_Rdtase-like_dom"/>
</dbReference>
<dbReference type="PANTHER" id="PTHR43278">
    <property type="entry name" value="NAD(P)H-DEPENDENT FMN-CONTAINING OXIDOREDUCTASE YWQN-RELATED"/>
    <property type="match status" value="1"/>
</dbReference>
<dbReference type="eggNOG" id="COG0655">
    <property type="taxonomic scope" value="Bacteria"/>
</dbReference>
<dbReference type="HOGENOM" id="CLU_050993_6_1_9"/>
<dbReference type="EC" id="1.3.99.24" evidence="4"/>
<evidence type="ECO:0000256" key="2">
    <source>
        <dbReference type="ARBA" id="ARBA00022643"/>
    </source>
</evidence>
<dbReference type="PANTHER" id="PTHR43278:SF2">
    <property type="entry name" value="IRON-SULFUR FLAVOPROTEIN"/>
    <property type="match status" value="1"/>
</dbReference>
<dbReference type="KEGG" id="csci:HDCHBGLK_00585"/>
<gene>
    <name evidence="4" type="primary">sgcG</name>
    <name evidence="4" type="ORF">HDCHBGLK_00585</name>
</gene>
<dbReference type="RefSeq" id="WP_004607351.1">
    <property type="nucleotide sequence ID" value="NZ_CP036170.1"/>
</dbReference>
<protein>
    <submittedName>
        <fullName evidence="4">2-amino-4-deoxychorismate dehydrogenase</fullName>
        <ecNumber evidence="4">1.3.99.24</ecNumber>
    </submittedName>
</protein>
<name>B0NFN3_CLOS5</name>
<evidence type="ECO:0000259" key="3">
    <source>
        <dbReference type="Pfam" id="PF03358"/>
    </source>
</evidence>
<sequence length="179" mass="19820">MKILIINGSPHPHGTTSLLRNAFEEGAKSKGHSITTFHAGQETLHSCLGCDHCRTADEGCVYKDGMETLNPLLLEADCVVFVTPLYYFGMSSQLKMVIDRFYANNAKLREQNKKAVLLAACGDADEWTLDALDHHYHALCHYLRWENAGEINAIGMYTPDDLKGSDYIEKARALGSSLA</sequence>
<evidence type="ECO:0000313" key="4">
    <source>
        <dbReference type="EMBL" id="QBF73220.1"/>
    </source>
</evidence>
<dbReference type="Proteomes" id="UP000289664">
    <property type="component" value="Chromosome"/>
</dbReference>
<dbReference type="AlphaFoldDB" id="B0NFN3"/>
<dbReference type="Pfam" id="PF03358">
    <property type="entry name" value="FMN_red"/>
    <property type="match status" value="1"/>
</dbReference>
<keyword evidence="4" id="KW-0560">Oxidoreductase</keyword>
<dbReference type="GeneID" id="62694815"/>
<feature type="domain" description="NADPH-dependent FMN reductase-like" evidence="3">
    <location>
        <begin position="1"/>
        <end position="140"/>
    </location>
</feature>
<proteinExistence type="predicted"/>
<dbReference type="SUPFAM" id="SSF52218">
    <property type="entry name" value="Flavoproteins"/>
    <property type="match status" value="1"/>
</dbReference>
<evidence type="ECO:0000256" key="1">
    <source>
        <dbReference type="ARBA" id="ARBA00022630"/>
    </source>
</evidence>
<dbReference type="OrthoDB" id="9805976at2"/>
<dbReference type="GO" id="GO:0016491">
    <property type="term" value="F:oxidoreductase activity"/>
    <property type="evidence" value="ECO:0007669"/>
    <property type="project" value="UniProtKB-KW"/>
</dbReference>
<dbReference type="InterPro" id="IPR051796">
    <property type="entry name" value="ISF_SsuE-like"/>
</dbReference>
<dbReference type="EMBL" id="CP036170">
    <property type="protein sequence ID" value="QBF73220.1"/>
    <property type="molecule type" value="Genomic_DNA"/>
</dbReference>
<dbReference type="InterPro" id="IPR029039">
    <property type="entry name" value="Flavoprotein-like_sf"/>
</dbReference>
<keyword evidence="5" id="KW-1185">Reference proteome</keyword>